<dbReference type="EMBL" id="FNIE01000010">
    <property type="protein sequence ID" value="SDO56151.1"/>
    <property type="molecule type" value="Genomic_DNA"/>
</dbReference>
<dbReference type="InterPro" id="IPR036322">
    <property type="entry name" value="WD40_repeat_dom_sf"/>
</dbReference>
<evidence type="ECO:0000313" key="5">
    <source>
        <dbReference type="Proteomes" id="UP000199341"/>
    </source>
</evidence>
<name>A0A1H0KK86_9ACTN</name>
<dbReference type="InterPro" id="IPR015943">
    <property type="entry name" value="WD40/YVTN_repeat-like_dom_sf"/>
</dbReference>
<keyword evidence="1 3" id="KW-0853">WD repeat</keyword>
<feature type="repeat" description="WD" evidence="3">
    <location>
        <begin position="40"/>
        <end position="82"/>
    </location>
</feature>
<feature type="repeat" description="WD" evidence="3">
    <location>
        <begin position="17"/>
        <end position="38"/>
    </location>
</feature>
<keyword evidence="5" id="KW-1185">Reference proteome</keyword>
<evidence type="ECO:0000313" key="4">
    <source>
        <dbReference type="EMBL" id="SDO56151.1"/>
    </source>
</evidence>
<evidence type="ECO:0008006" key="6">
    <source>
        <dbReference type="Google" id="ProtNLM"/>
    </source>
</evidence>
<evidence type="ECO:0000256" key="3">
    <source>
        <dbReference type="PROSITE-ProRule" id="PRU00221"/>
    </source>
</evidence>
<sequence>MIWAVACGSLRGTPIALTAGDDTTVRLWDLRYRQPIGRPLTGHTKAVSSVAWGRVGRRSVAISSDGDTVLLWDLEASPPTARPLDDPGGDIRAVAFTTVGGRPFAVTGGKDVRWWDPRTGHPVGPPLFDGRDTFISSLACGTLHGRPTVLAAIYSDHVRVWDLDEHNRIGPNPPEQYADETPTHWTDPATGDVYDLTEPLFDDNGGLWTVLDYDGIEPIVCEFPLNPRVTFGIADAHHEFGLSSVVTPARHRRPSR</sequence>
<accession>A0A1H0KK86</accession>
<evidence type="ECO:0000256" key="2">
    <source>
        <dbReference type="ARBA" id="ARBA00022737"/>
    </source>
</evidence>
<dbReference type="SMART" id="SM00320">
    <property type="entry name" value="WD40"/>
    <property type="match status" value="2"/>
</dbReference>
<dbReference type="PANTHER" id="PTHR22847:SF637">
    <property type="entry name" value="WD REPEAT DOMAIN 5B"/>
    <property type="match status" value="1"/>
</dbReference>
<dbReference type="Proteomes" id="UP000199341">
    <property type="component" value="Unassembled WGS sequence"/>
</dbReference>
<reference evidence="4 5" key="1">
    <citation type="submission" date="2016-10" db="EMBL/GenBank/DDBJ databases">
        <authorList>
            <person name="de Groot N.N."/>
        </authorList>
    </citation>
    <scope>NUCLEOTIDE SEQUENCE [LARGE SCALE GENOMIC DNA]</scope>
    <source>
        <strain evidence="4 5">CGMCC 4.2022</strain>
    </source>
</reference>
<dbReference type="InterPro" id="IPR001680">
    <property type="entry name" value="WD40_rpt"/>
</dbReference>
<dbReference type="PANTHER" id="PTHR22847">
    <property type="entry name" value="WD40 REPEAT PROTEIN"/>
    <property type="match status" value="1"/>
</dbReference>
<proteinExistence type="predicted"/>
<dbReference type="STRING" id="310781.SAMN05216259_110279"/>
<organism evidence="4 5">
    <name type="scientific">Actinacidiphila guanduensis</name>
    <dbReference type="NCBI Taxonomy" id="310781"/>
    <lineage>
        <taxon>Bacteria</taxon>
        <taxon>Bacillati</taxon>
        <taxon>Actinomycetota</taxon>
        <taxon>Actinomycetes</taxon>
        <taxon>Kitasatosporales</taxon>
        <taxon>Streptomycetaceae</taxon>
        <taxon>Actinacidiphila</taxon>
    </lineage>
</organism>
<dbReference type="Gene3D" id="2.130.10.10">
    <property type="entry name" value="YVTN repeat-like/Quinoprotein amine dehydrogenase"/>
    <property type="match status" value="1"/>
</dbReference>
<dbReference type="AlphaFoldDB" id="A0A1H0KK86"/>
<gene>
    <name evidence="4" type="ORF">SAMN05216259_110279</name>
</gene>
<dbReference type="Pfam" id="PF00400">
    <property type="entry name" value="WD40"/>
    <property type="match status" value="1"/>
</dbReference>
<protein>
    <recommendedName>
        <fullName evidence="6">WD40 repeat domain-containing protein</fullName>
    </recommendedName>
</protein>
<dbReference type="SUPFAM" id="SSF50978">
    <property type="entry name" value="WD40 repeat-like"/>
    <property type="match status" value="1"/>
</dbReference>
<keyword evidence="2" id="KW-0677">Repeat</keyword>
<dbReference type="PROSITE" id="PS50082">
    <property type="entry name" value="WD_REPEATS_2"/>
    <property type="match status" value="2"/>
</dbReference>
<evidence type="ECO:0000256" key="1">
    <source>
        <dbReference type="ARBA" id="ARBA00022574"/>
    </source>
</evidence>